<reference evidence="7" key="2">
    <citation type="submission" date="2021-01" db="EMBL/GenBank/DDBJ databases">
        <authorList>
            <person name="Schikora-Tamarit M.A."/>
        </authorList>
    </citation>
    <scope>NUCLEOTIDE SEQUENCE</scope>
    <source>
        <strain evidence="7">CBS6341</strain>
    </source>
</reference>
<dbReference type="GO" id="GO:0016705">
    <property type="term" value="F:oxidoreductase activity, acting on paired donors, with incorporation or reduction of molecular oxygen"/>
    <property type="evidence" value="ECO:0007669"/>
    <property type="project" value="InterPro"/>
</dbReference>
<evidence type="ECO:0000313" key="7">
    <source>
        <dbReference type="EMBL" id="KAH3677205.1"/>
    </source>
</evidence>
<dbReference type="Proteomes" id="UP000769528">
    <property type="component" value="Unassembled WGS sequence"/>
</dbReference>
<evidence type="ECO:0000256" key="3">
    <source>
        <dbReference type="ARBA" id="ARBA00023002"/>
    </source>
</evidence>
<dbReference type="PANTHER" id="PTHR30011">
    <property type="entry name" value="ALKANESULFONATE MONOOXYGENASE-RELATED"/>
    <property type="match status" value="1"/>
</dbReference>
<comment type="similarity">
    <text evidence="5">Belongs to the NtaA/SnaA/DszA monooxygenase family.</text>
</comment>
<dbReference type="Pfam" id="PF00296">
    <property type="entry name" value="Bac_luciferase"/>
    <property type="match status" value="1"/>
</dbReference>
<name>A0A9P8PTB4_9ASCO</name>
<comment type="caution">
    <text evidence="7">The sequence shown here is derived from an EMBL/GenBank/DDBJ whole genome shotgun (WGS) entry which is preliminary data.</text>
</comment>
<dbReference type="GO" id="GO:0004497">
    <property type="term" value="F:monooxygenase activity"/>
    <property type="evidence" value="ECO:0007669"/>
    <property type="project" value="UniProtKB-KW"/>
</dbReference>
<evidence type="ECO:0000256" key="5">
    <source>
        <dbReference type="ARBA" id="ARBA00033748"/>
    </source>
</evidence>
<dbReference type="InterPro" id="IPR011251">
    <property type="entry name" value="Luciferase-like_dom"/>
</dbReference>
<keyword evidence="1" id="KW-0285">Flavoprotein</keyword>
<organism evidence="7 8">
    <name type="scientific">Wickerhamomyces mucosus</name>
    <dbReference type="NCBI Taxonomy" id="1378264"/>
    <lineage>
        <taxon>Eukaryota</taxon>
        <taxon>Fungi</taxon>
        <taxon>Dikarya</taxon>
        <taxon>Ascomycota</taxon>
        <taxon>Saccharomycotina</taxon>
        <taxon>Saccharomycetes</taxon>
        <taxon>Phaffomycetales</taxon>
        <taxon>Wickerhamomycetaceae</taxon>
        <taxon>Wickerhamomyces</taxon>
    </lineage>
</organism>
<evidence type="ECO:0000259" key="6">
    <source>
        <dbReference type="Pfam" id="PF00296"/>
    </source>
</evidence>
<dbReference type="PANTHER" id="PTHR30011:SF16">
    <property type="entry name" value="C2H2 FINGER DOMAIN TRANSCRIPTION FACTOR (EUROFUNG)-RELATED"/>
    <property type="match status" value="1"/>
</dbReference>
<dbReference type="OrthoDB" id="5561043at2759"/>
<dbReference type="SUPFAM" id="SSF51679">
    <property type="entry name" value="Bacterial luciferase-like"/>
    <property type="match status" value="1"/>
</dbReference>
<proteinExistence type="inferred from homology"/>
<evidence type="ECO:0000256" key="2">
    <source>
        <dbReference type="ARBA" id="ARBA00022643"/>
    </source>
</evidence>
<dbReference type="Gene3D" id="3.20.20.30">
    <property type="entry name" value="Luciferase-like domain"/>
    <property type="match status" value="1"/>
</dbReference>
<dbReference type="InterPro" id="IPR051260">
    <property type="entry name" value="Diverse_substr_monoxygenases"/>
</dbReference>
<reference evidence="7" key="1">
    <citation type="journal article" date="2021" name="Open Biol.">
        <title>Shared evolutionary footprints suggest mitochondrial oxidative damage underlies multiple complex I losses in fungi.</title>
        <authorList>
            <person name="Schikora-Tamarit M.A."/>
            <person name="Marcet-Houben M."/>
            <person name="Nosek J."/>
            <person name="Gabaldon T."/>
        </authorList>
    </citation>
    <scope>NUCLEOTIDE SEQUENCE</scope>
    <source>
        <strain evidence="7">CBS6341</strain>
    </source>
</reference>
<keyword evidence="8" id="KW-1185">Reference proteome</keyword>
<evidence type="ECO:0000256" key="1">
    <source>
        <dbReference type="ARBA" id="ARBA00022630"/>
    </source>
</evidence>
<dbReference type="PIRSF" id="PIRSF000337">
    <property type="entry name" value="NTA_MOA"/>
    <property type="match status" value="1"/>
</dbReference>
<dbReference type="NCBIfam" id="TIGR03860">
    <property type="entry name" value="FMN_nitrolo"/>
    <property type="match status" value="1"/>
</dbReference>
<dbReference type="InterPro" id="IPR036661">
    <property type="entry name" value="Luciferase-like_sf"/>
</dbReference>
<sequence>MSPVNKKQKTSSPSSNNKELILSVILTGGPAGHWTHPDDRTHELNKLETWVEFAQLLERGKIHSLFIADHLAIYSTYEQSFKPAVREGMFVPRIDPSALVSALSQATESLNFGITFSTFSEHPYHFARRLTSLDHFSDGRVSWNIVTSFLKNVQDQLGGEFLKHDLRYLKAQEYLDVVYKLLLSSWRDDAVQYNKETGVFADPDLVREINHEGEWFKVPGPAISEPSRQRFPVIFQAGTSKAGKVFAAENAELVFVTGLHRSGGKEIQEIRDLAAKFGRDPYSIKFIAGATFHIGKTHDEALEKLAKQRKYFPEIAKAVGFSGVSDIDLSKYELDDIIKPPAENNAHQTITKNIINSGSGKTKRQILETYDRSGLFVGTPEEIVEQVKEYVDKYDVDGFNIEAAIFPTDIEDFVDLLVPELQKQGLFWKDYKYKGGTFRENIFGKKFLSEDHPAYGLKWDSSKTQEEFEADLIKVEKKRKETRNKIKKELGLPTDN</sequence>
<keyword evidence="3" id="KW-0560">Oxidoreductase</keyword>
<keyword evidence="2" id="KW-0288">FMN</keyword>
<dbReference type="EMBL" id="JAEUBF010000544">
    <property type="protein sequence ID" value="KAH3677205.1"/>
    <property type="molecule type" value="Genomic_DNA"/>
</dbReference>
<keyword evidence="4" id="KW-0503">Monooxygenase</keyword>
<accession>A0A9P8PTB4</accession>
<dbReference type="InterPro" id="IPR016215">
    <property type="entry name" value="NTA_MOA"/>
</dbReference>
<evidence type="ECO:0000256" key="4">
    <source>
        <dbReference type="ARBA" id="ARBA00023033"/>
    </source>
</evidence>
<protein>
    <recommendedName>
        <fullName evidence="6">Luciferase-like domain-containing protein</fullName>
    </recommendedName>
</protein>
<dbReference type="AlphaFoldDB" id="A0A9P8PTB4"/>
<gene>
    <name evidence="7" type="ORF">WICMUC_001786</name>
</gene>
<evidence type="ECO:0000313" key="8">
    <source>
        <dbReference type="Proteomes" id="UP000769528"/>
    </source>
</evidence>
<feature type="domain" description="Luciferase-like" evidence="6">
    <location>
        <begin position="39"/>
        <end position="392"/>
    </location>
</feature>